<dbReference type="InterPro" id="IPR000782">
    <property type="entry name" value="FAS1_domain"/>
</dbReference>
<accession>A0A0C3DU35</accession>
<dbReference type="PANTHER" id="PTHR28156:SF1">
    <property type="entry name" value="FAS1 DOMAIN-CONTAINING PROTEIN YDR262W"/>
    <property type="match status" value="1"/>
</dbReference>
<dbReference type="AlphaFoldDB" id="A0A0C3DU35"/>
<dbReference type="PROSITE" id="PS50213">
    <property type="entry name" value="FAS1"/>
    <property type="match status" value="1"/>
</dbReference>
<feature type="signal peptide" evidence="2">
    <location>
        <begin position="1"/>
        <end position="17"/>
    </location>
</feature>
<evidence type="ECO:0000259" key="3">
    <source>
        <dbReference type="PROSITE" id="PS50213"/>
    </source>
</evidence>
<keyword evidence="1 2" id="KW-0732">Signal</keyword>
<dbReference type="PANTHER" id="PTHR28156">
    <property type="entry name" value="FAS1 DOMAIN-CONTAINING PROTEIN YDR262W"/>
    <property type="match status" value="1"/>
</dbReference>
<dbReference type="InterPro" id="IPR036378">
    <property type="entry name" value="FAS1_dom_sf"/>
</dbReference>
<evidence type="ECO:0000256" key="1">
    <source>
        <dbReference type="ARBA" id="ARBA00022729"/>
    </source>
</evidence>
<dbReference type="InterPro" id="IPR040200">
    <property type="entry name" value="Mug57-like"/>
</dbReference>
<dbReference type="Pfam" id="PF02469">
    <property type="entry name" value="Fasciclin"/>
    <property type="match status" value="1"/>
</dbReference>
<reference evidence="4 5" key="1">
    <citation type="submission" date="2014-04" db="EMBL/GenBank/DDBJ databases">
        <authorList>
            <consortium name="DOE Joint Genome Institute"/>
            <person name="Kuo A."/>
            <person name="Kohler A."/>
            <person name="Nagy L.G."/>
            <person name="Floudas D."/>
            <person name="Copeland A."/>
            <person name="Barry K.W."/>
            <person name="Cichocki N."/>
            <person name="Veneault-Fourrey C."/>
            <person name="LaButti K."/>
            <person name="Lindquist E.A."/>
            <person name="Lipzen A."/>
            <person name="Lundell T."/>
            <person name="Morin E."/>
            <person name="Murat C."/>
            <person name="Sun H."/>
            <person name="Tunlid A."/>
            <person name="Henrissat B."/>
            <person name="Grigoriev I.V."/>
            <person name="Hibbett D.S."/>
            <person name="Martin F."/>
            <person name="Nordberg H.P."/>
            <person name="Cantor M.N."/>
            <person name="Hua S.X."/>
        </authorList>
    </citation>
    <scope>NUCLEOTIDE SEQUENCE [LARGE SCALE GENOMIC DNA]</scope>
    <source>
        <strain evidence="4 5">Foug A</strain>
    </source>
</reference>
<dbReference type="OrthoDB" id="5551751at2759"/>
<evidence type="ECO:0000313" key="4">
    <source>
        <dbReference type="EMBL" id="KIM64115.1"/>
    </source>
</evidence>
<dbReference type="Proteomes" id="UP000053989">
    <property type="component" value="Unassembled WGS sequence"/>
</dbReference>
<dbReference type="Gene3D" id="2.30.180.10">
    <property type="entry name" value="FAS1 domain"/>
    <property type="match status" value="1"/>
</dbReference>
<evidence type="ECO:0000313" key="5">
    <source>
        <dbReference type="Proteomes" id="UP000053989"/>
    </source>
</evidence>
<dbReference type="InParanoid" id="A0A0C3DU35"/>
<name>A0A0C3DU35_9AGAM</name>
<feature type="chain" id="PRO_5002173963" description="FAS1 domain-containing protein" evidence="2">
    <location>
        <begin position="18"/>
        <end position="204"/>
    </location>
</feature>
<dbReference type="HOGENOM" id="CLU_101498_0_0_1"/>
<reference evidence="5" key="2">
    <citation type="submission" date="2015-01" db="EMBL/GenBank/DDBJ databases">
        <title>Evolutionary Origins and Diversification of the Mycorrhizal Mutualists.</title>
        <authorList>
            <consortium name="DOE Joint Genome Institute"/>
            <consortium name="Mycorrhizal Genomics Consortium"/>
            <person name="Kohler A."/>
            <person name="Kuo A."/>
            <person name="Nagy L.G."/>
            <person name="Floudas D."/>
            <person name="Copeland A."/>
            <person name="Barry K.W."/>
            <person name="Cichocki N."/>
            <person name="Veneault-Fourrey C."/>
            <person name="LaButti K."/>
            <person name="Lindquist E.A."/>
            <person name="Lipzen A."/>
            <person name="Lundell T."/>
            <person name="Morin E."/>
            <person name="Murat C."/>
            <person name="Riley R."/>
            <person name="Ohm R."/>
            <person name="Sun H."/>
            <person name="Tunlid A."/>
            <person name="Henrissat B."/>
            <person name="Grigoriev I.V."/>
            <person name="Hibbett D.S."/>
            <person name="Martin F."/>
        </authorList>
    </citation>
    <scope>NUCLEOTIDE SEQUENCE [LARGE SCALE GENOMIC DNA]</scope>
    <source>
        <strain evidence="5">Foug A</strain>
    </source>
</reference>
<protein>
    <recommendedName>
        <fullName evidence="3">FAS1 domain-containing protein</fullName>
    </recommendedName>
</protein>
<dbReference type="SUPFAM" id="SSF82153">
    <property type="entry name" value="FAS1 domain"/>
    <property type="match status" value="1"/>
</dbReference>
<organism evidence="4 5">
    <name type="scientific">Scleroderma citrinum Foug A</name>
    <dbReference type="NCBI Taxonomy" id="1036808"/>
    <lineage>
        <taxon>Eukaryota</taxon>
        <taxon>Fungi</taxon>
        <taxon>Dikarya</taxon>
        <taxon>Basidiomycota</taxon>
        <taxon>Agaricomycotina</taxon>
        <taxon>Agaricomycetes</taxon>
        <taxon>Agaricomycetidae</taxon>
        <taxon>Boletales</taxon>
        <taxon>Sclerodermatineae</taxon>
        <taxon>Sclerodermataceae</taxon>
        <taxon>Scleroderma</taxon>
    </lineage>
</organism>
<sequence>MRVLHFAAFALPLLVSASLNEQSVFLPPSTIPPEQSMTTPDYTPLTHTRPTLADLLTIEPSASIYYSYARDTELSKEFNAADQYLTLLVPTNKAVMAQPRKPHQGRVSSEPQIELSEQQFDEQSQRNIYRWVSAHIIPTHVSLSNLPVTYDTMLQGKSVTFIPSLDGDAPEWARVTLEDGTRIVGMKKGMNGVVYLIDGIVNPY</sequence>
<proteinExistence type="predicted"/>
<keyword evidence="5" id="KW-1185">Reference proteome</keyword>
<gene>
    <name evidence="4" type="ORF">SCLCIDRAFT_115870</name>
</gene>
<feature type="domain" description="FAS1" evidence="3">
    <location>
        <begin position="49"/>
        <end position="201"/>
    </location>
</feature>
<dbReference type="EMBL" id="KN822030">
    <property type="protein sequence ID" value="KIM64115.1"/>
    <property type="molecule type" value="Genomic_DNA"/>
</dbReference>
<dbReference type="STRING" id="1036808.A0A0C3DU35"/>
<evidence type="ECO:0000256" key="2">
    <source>
        <dbReference type="SAM" id="SignalP"/>
    </source>
</evidence>